<sequence>MNQNEVYDVVKRDEERSSPTSPWQKKGMKITVVVVIAASIVALSIIIITSVALTWKSVNVTCPVENQTIPILVTTTSTLPPPSTSTTEEISTTSTTSTSTTTTTTTTPTTPTIPTSPTIPTIPAIPTTPITTTTTTTTTAQPTAQPTETTTTAKPPETTSTKEPTEETTVAKIPETTTAQPIEEVPPPVVIDPELLINFNRTLILQIDHNSLWAQDVDSHEGKFIVRNSDVPFDNFDLYANKNLYLGGTRGSESVNTIRSSNTAFKDLRWPTIDWHARSIAVDAWGRNVYVVDDVGSKVDVIDMMAGYQSIVLPSLDDPVDIALDPSTGQMFVLQWASILRSNMDGTLLRAIISDTIISAFAIETKNKRVFWVENLSLQRSDYDGNNITTVFNFTSRVKSLAALEDKLFWVISNSISNSGYLWSCEYSDADASCQNSKKQYFVDNIVALKVYDLRQELANPCATSNCGQLCVVSGDASTTCACTLNWQPDPSDSTDCRPVQDYLLYVEGDIVKGVSLDSEAKSFMSAMTPFKLTNVSLVPQQTIAFDYDSRQRRLYYRNEGSIYSVDMTANTKEILLRNASKSGPQSLAVDWVTGNIFYPTQNPPWAQIGTKDPVNPTNIMFYNRELNGNMQERSVFRFIYNEEIESIALDPNRGHIYFATIVRIGLTYRLHRMNQNSSDIIDLKEASHAFASLCIDEKDRRLYWIHENAVQEQNFSKVSEMEESKRSNGPYEAWVYYIDLNDLEPKRIKINELMLSLDIDRPITSIKVYDDWLYLANNVGIWRMPKQARANPAVNATEPSPTRLLTLNNAKNRVIQGMYLYSEQSQYIDRYHPCAVSNGNCAGYCLAVPYANNKNNNRVVLQRICV</sequence>
<dbReference type="SUPFAM" id="SSF63825">
    <property type="entry name" value="YWTD domain"/>
    <property type="match status" value="2"/>
</dbReference>
<dbReference type="Gene3D" id="2.120.10.30">
    <property type="entry name" value="TolB, C-terminal domain"/>
    <property type="match status" value="2"/>
</dbReference>
<feature type="region of interest" description="Disordered" evidence="3">
    <location>
        <begin position="75"/>
        <end position="184"/>
    </location>
</feature>
<keyword evidence="4" id="KW-0812">Transmembrane</keyword>
<dbReference type="InterPro" id="IPR011042">
    <property type="entry name" value="6-blade_b-propeller_TolB-like"/>
</dbReference>
<dbReference type="PANTHER" id="PTHR46513">
    <property type="entry name" value="VITELLOGENIN RECEPTOR-LIKE PROTEIN-RELATED-RELATED"/>
    <property type="match status" value="1"/>
</dbReference>
<evidence type="ECO:0000313" key="6">
    <source>
        <dbReference type="Proteomes" id="UP001627154"/>
    </source>
</evidence>
<accession>A0ABD2XD51</accession>
<feature type="compositionally biased region" description="Low complexity" evidence="3">
    <location>
        <begin position="75"/>
        <end position="170"/>
    </location>
</feature>
<feature type="compositionally biased region" description="Basic and acidic residues" evidence="3">
    <location>
        <begin position="8"/>
        <end position="17"/>
    </location>
</feature>
<dbReference type="AlphaFoldDB" id="A0ABD2XD51"/>
<dbReference type="PANTHER" id="PTHR46513:SF13">
    <property type="entry name" value="EGF-LIKE DOMAIN-CONTAINING PROTEIN"/>
    <property type="match status" value="1"/>
</dbReference>
<dbReference type="SMART" id="SM00135">
    <property type="entry name" value="LY"/>
    <property type="match status" value="3"/>
</dbReference>
<feature type="region of interest" description="Disordered" evidence="3">
    <location>
        <begin position="1"/>
        <end position="23"/>
    </location>
</feature>
<reference evidence="5 6" key="1">
    <citation type="journal article" date="2024" name="bioRxiv">
        <title>A reference genome for Trichogramma kaykai: A tiny desert-dwelling parasitoid wasp with competing sex-ratio distorters.</title>
        <authorList>
            <person name="Culotta J."/>
            <person name="Lindsey A.R."/>
        </authorList>
    </citation>
    <scope>NUCLEOTIDE SEQUENCE [LARGE SCALE GENOMIC DNA]</scope>
    <source>
        <strain evidence="5 6">KSX58</strain>
    </source>
</reference>
<dbReference type="Proteomes" id="UP001627154">
    <property type="component" value="Unassembled WGS sequence"/>
</dbReference>
<proteinExistence type="predicted"/>
<keyword evidence="4" id="KW-0472">Membrane</keyword>
<dbReference type="InterPro" id="IPR000033">
    <property type="entry name" value="LDLR_classB_rpt"/>
</dbReference>
<keyword evidence="6" id="KW-1185">Reference proteome</keyword>
<keyword evidence="4" id="KW-1133">Transmembrane helix</keyword>
<keyword evidence="1" id="KW-0245">EGF-like domain</keyword>
<name>A0ABD2XD51_9HYME</name>
<keyword evidence="2" id="KW-0677">Repeat</keyword>
<evidence type="ECO:0000256" key="3">
    <source>
        <dbReference type="SAM" id="MobiDB-lite"/>
    </source>
</evidence>
<feature type="transmembrane region" description="Helical" evidence="4">
    <location>
        <begin position="30"/>
        <end position="55"/>
    </location>
</feature>
<evidence type="ECO:0000256" key="1">
    <source>
        <dbReference type="ARBA" id="ARBA00022536"/>
    </source>
</evidence>
<evidence type="ECO:0000256" key="4">
    <source>
        <dbReference type="SAM" id="Phobius"/>
    </source>
</evidence>
<dbReference type="InterPro" id="IPR050778">
    <property type="entry name" value="Cueball_EGF_LRP_Nidogen"/>
</dbReference>
<evidence type="ECO:0000313" key="5">
    <source>
        <dbReference type="EMBL" id="KAL3403357.1"/>
    </source>
</evidence>
<gene>
    <name evidence="5" type="ORF">TKK_003944</name>
</gene>
<dbReference type="EMBL" id="JBJJXI010000031">
    <property type="protein sequence ID" value="KAL3403357.1"/>
    <property type="molecule type" value="Genomic_DNA"/>
</dbReference>
<comment type="caution">
    <text evidence="5">The sequence shown here is derived from an EMBL/GenBank/DDBJ whole genome shotgun (WGS) entry which is preliminary data.</text>
</comment>
<evidence type="ECO:0000256" key="2">
    <source>
        <dbReference type="ARBA" id="ARBA00022737"/>
    </source>
</evidence>
<organism evidence="5 6">
    <name type="scientific">Trichogramma kaykai</name>
    <dbReference type="NCBI Taxonomy" id="54128"/>
    <lineage>
        <taxon>Eukaryota</taxon>
        <taxon>Metazoa</taxon>
        <taxon>Ecdysozoa</taxon>
        <taxon>Arthropoda</taxon>
        <taxon>Hexapoda</taxon>
        <taxon>Insecta</taxon>
        <taxon>Pterygota</taxon>
        <taxon>Neoptera</taxon>
        <taxon>Endopterygota</taxon>
        <taxon>Hymenoptera</taxon>
        <taxon>Apocrita</taxon>
        <taxon>Proctotrupomorpha</taxon>
        <taxon>Chalcidoidea</taxon>
        <taxon>Trichogrammatidae</taxon>
        <taxon>Trichogramma</taxon>
    </lineage>
</organism>
<protein>
    <submittedName>
        <fullName evidence="5">Uncharacterized protein</fullName>
    </submittedName>
</protein>